<feature type="transmembrane region" description="Helical" evidence="1">
    <location>
        <begin position="6"/>
        <end position="23"/>
    </location>
</feature>
<reference evidence="2 3" key="1">
    <citation type="submission" date="2023-03" db="EMBL/GenBank/DDBJ databases">
        <title>WGS of Gossypium arboreum.</title>
        <authorList>
            <person name="Yu D."/>
        </authorList>
    </citation>
    <scope>NUCLEOTIDE SEQUENCE [LARGE SCALE GENOMIC DNA]</scope>
    <source>
        <tissue evidence="2">Leaf</tissue>
    </source>
</reference>
<gene>
    <name evidence="2" type="ORF">PVK06_025587</name>
</gene>
<organism evidence="2 3">
    <name type="scientific">Gossypium arboreum</name>
    <name type="common">Tree cotton</name>
    <name type="synonym">Gossypium nanking</name>
    <dbReference type="NCBI Taxonomy" id="29729"/>
    <lineage>
        <taxon>Eukaryota</taxon>
        <taxon>Viridiplantae</taxon>
        <taxon>Streptophyta</taxon>
        <taxon>Embryophyta</taxon>
        <taxon>Tracheophyta</taxon>
        <taxon>Spermatophyta</taxon>
        <taxon>Magnoliopsida</taxon>
        <taxon>eudicotyledons</taxon>
        <taxon>Gunneridae</taxon>
        <taxon>Pentapetalae</taxon>
        <taxon>rosids</taxon>
        <taxon>malvids</taxon>
        <taxon>Malvales</taxon>
        <taxon>Malvaceae</taxon>
        <taxon>Malvoideae</taxon>
        <taxon>Gossypium</taxon>
    </lineage>
</organism>
<dbReference type="PANTHER" id="PTHR33128:SF71">
    <property type="entry name" value="PROTEIN, PUTATIVE-RELATED"/>
    <property type="match status" value="1"/>
</dbReference>
<dbReference type="EMBL" id="JARKNE010000007">
    <property type="protein sequence ID" value="KAK5820540.1"/>
    <property type="molecule type" value="Genomic_DNA"/>
</dbReference>
<feature type="transmembrane region" description="Helical" evidence="1">
    <location>
        <begin position="44"/>
        <end position="66"/>
    </location>
</feature>
<comment type="caution">
    <text evidence="2">The sequence shown here is derived from an EMBL/GenBank/DDBJ whole genome shotgun (WGS) entry which is preliminary data.</text>
</comment>
<dbReference type="PANTHER" id="PTHR33128">
    <property type="entry name" value="OS05G0103400 PROTEIN"/>
    <property type="match status" value="1"/>
</dbReference>
<evidence type="ECO:0008006" key="4">
    <source>
        <dbReference type="Google" id="ProtNLM"/>
    </source>
</evidence>
<accession>A0ABR0PH93</accession>
<dbReference type="Pfam" id="PF11820">
    <property type="entry name" value="DUF3339"/>
    <property type="match status" value="2"/>
</dbReference>
<protein>
    <recommendedName>
        <fullName evidence="4">Transmembrane protein</fullName>
    </recommendedName>
</protein>
<keyword evidence="3" id="KW-1185">Reference proteome</keyword>
<dbReference type="InterPro" id="IPR021775">
    <property type="entry name" value="DUF3339"/>
</dbReference>
<evidence type="ECO:0000313" key="3">
    <source>
        <dbReference type="Proteomes" id="UP001358586"/>
    </source>
</evidence>
<name>A0ABR0PH93_GOSAR</name>
<keyword evidence="1" id="KW-1133">Transmembrane helix</keyword>
<keyword evidence="1" id="KW-0812">Transmembrane</keyword>
<proteinExistence type="predicted"/>
<dbReference type="Proteomes" id="UP001358586">
    <property type="component" value="Chromosome 7"/>
</dbReference>
<feature type="transmembrane region" description="Helical" evidence="1">
    <location>
        <begin position="118"/>
        <end position="140"/>
    </location>
</feature>
<evidence type="ECO:0000313" key="2">
    <source>
        <dbReference type="EMBL" id="KAK5820540.1"/>
    </source>
</evidence>
<sequence>MSDWGPVFVAVVLFILLTPGLLIQVPGKSRAIEFGNFQTSGVSILVHSIIYFALICILLLAIGIHMSIKRPSAINVDWAPVLVGVVLFVLLSPGLLFSFPGNGKQLEFGSMKTNGKAIAIHTLLFFAIYAVLIMAVHLHIYTG</sequence>
<feature type="transmembrane region" description="Helical" evidence="1">
    <location>
        <begin position="78"/>
        <end position="97"/>
    </location>
</feature>
<keyword evidence="1" id="KW-0472">Membrane</keyword>
<evidence type="ECO:0000256" key="1">
    <source>
        <dbReference type="SAM" id="Phobius"/>
    </source>
</evidence>